<name>A0A9D2GR56_9BACT</name>
<dbReference type="EMBL" id="DXAQ01000018">
    <property type="protein sequence ID" value="HIZ88533.1"/>
    <property type="molecule type" value="Genomic_DNA"/>
</dbReference>
<comment type="caution">
    <text evidence="1">The sequence shown here is derived from an EMBL/GenBank/DDBJ whole genome shotgun (WGS) entry which is preliminary data.</text>
</comment>
<evidence type="ECO:0000313" key="1">
    <source>
        <dbReference type="EMBL" id="HIZ88533.1"/>
    </source>
</evidence>
<organism evidence="1 2">
    <name type="scientific">Candidatus Mucispirillum faecigallinarum</name>
    <dbReference type="NCBI Taxonomy" id="2838699"/>
    <lineage>
        <taxon>Bacteria</taxon>
        <taxon>Pseudomonadati</taxon>
        <taxon>Deferribacterota</taxon>
        <taxon>Deferribacteres</taxon>
        <taxon>Deferribacterales</taxon>
        <taxon>Mucispirillaceae</taxon>
        <taxon>Mucispirillum</taxon>
    </lineage>
</organism>
<gene>
    <name evidence="1" type="ORF">H9804_01180</name>
</gene>
<dbReference type="Proteomes" id="UP000824176">
    <property type="component" value="Unassembled WGS sequence"/>
</dbReference>
<accession>A0A9D2GR56</accession>
<protein>
    <submittedName>
        <fullName evidence="1">Chaperone NapD</fullName>
    </submittedName>
</protein>
<reference evidence="1" key="1">
    <citation type="journal article" date="2021" name="PeerJ">
        <title>Extensive microbial diversity within the chicken gut microbiome revealed by metagenomics and culture.</title>
        <authorList>
            <person name="Gilroy R."/>
            <person name="Ravi A."/>
            <person name="Getino M."/>
            <person name="Pursley I."/>
            <person name="Horton D.L."/>
            <person name="Alikhan N.F."/>
            <person name="Baker D."/>
            <person name="Gharbi K."/>
            <person name="Hall N."/>
            <person name="Watson M."/>
            <person name="Adriaenssens E.M."/>
            <person name="Foster-Nyarko E."/>
            <person name="Jarju S."/>
            <person name="Secka A."/>
            <person name="Antonio M."/>
            <person name="Oren A."/>
            <person name="Chaudhuri R.R."/>
            <person name="La Ragione R."/>
            <person name="Hildebrand F."/>
            <person name="Pallen M.J."/>
        </authorList>
    </citation>
    <scope>NUCLEOTIDE SEQUENCE</scope>
    <source>
        <strain evidence="1">ChiW4-1371</strain>
    </source>
</reference>
<evidence type="ECO:0000313" key="2">
    <source>
        <dbReference type="Proteomes" id="UP000824176"/>
    </source>
</evidence>
<proteinExistence type="predicted"/>
<dbReference type="AlphaFoldDB" id="A0A9D2GR56"/>
<reference evidence="1" key="2">
    <citation type="submission" date="2021-04" db="EMBL/GenBank/DDBJ databases">
        <authorList>
            <person name="Gilroy R."/>
        </authorList>
    </citation>
    <scope>NUCLEOTIDE SEQUENCE</scope>
    <source>
        <strain evidence="1">ChiW4-1371</strain>
    </source>
</reference>
<sequence>MIIAASVLYFDEKKYDEVLKLLKKYDNIETHQEDKDNGKLVITIEAENNKAIEDIEQDFKSHDFIIDLAHFAFHFGEEVEKVLAGGEVPDFDITKPFTRKRLQ</sequence>
<dbReference type="Gene3D" id="3.30.70.920">
    <property type="match status" value="1"/>
</dbReference>
<dbReference type="Pfam" id="PF03927">
    <property type="entry name" value="NapD"/>
    <property type="match status" value="1"/>
</dbReference>
<dbReference type="InterPro" id="IPR005623">
    <property type="entry name" value="Chaperone_NapD_NO3_reduct"/>
</dbReference>